<dbReference type="GO" id="GO:0097176">
    <property type="term" value="P:epoxide metabolic process"/>
    <property type="evidence" value="ECO:0007669"/>
    <property type="project" value="TreeGrafter"/>
</dbReference>
<dbReference type="Proteomes" id="UP000001056">
    <property type="component" value="Unassembled WGS sequence"/>
</dbReference>
<dbReference type="AlphaFoldDB" id="Q2HBL0"/>
<dbReference type="GO" id="GO:0004301">
    <property type="term" value="F:epoxide hydrolase activity"/>
    <property type="evidence" value="ECO:0007669"/>
    <property type="project" value="TreeGrafter"/>
</dbReference>
<evidence type="ECO:0000313" key="5">
    <source>
        <dbReference type="Proteomes" id="UP000001056"/>
    </source>
</evidence>
<evidence type="ECO:0000256" key="1">
    <source>
        <dbReference type="ARBA" id="ARBA00010088"/>
    </source>
</evidence>
<proteinExistence type="inferred from homology"/>
<dbReference type="InParanoid" id="Q2HBL0"/>
<dbReference type="PANTHER" id="PTHR21661:SF39">
    <property type="entry name" value="HYDROLASE, PUTATIVE (AFU_ORTHOLOGUE AFUA_3G08960)-RELATED"/>
    <property type="match status" value="1"/>
</dbReference>
<dbReference type="OrthoDB" id="7130006at2759"/>
<dbReference type="eggNOG" id="KOG2565">
    <property type="taxonomic scope" value="Eukaryota"/>
</dbReference>
<dbReference type="EMBL" id="CH408030">
    <property type="protein sequence ID" value="EAQ90459.1"/>
    <property type="molecule type" value="Genomic_DNA"/>
</dbReference>
<evidence type="ECO:0000256" key="2">
    <source>
        <dbReference type="ARBA" id="ARBA00022801"/>
    </source>
</evidence>
<evidence type="ECO:0000259" key="3">
    <source>
        <dbReference type="Pfam" id="PF06441"/>
    </source>
</evidence>
<sequence>MVNAGFGLVPAGIPGTPVPFSLHIPNKDINQLTTLVKHSVIPEPSFYNTHNFTDGAEYAFGASREWFAHAANVWTNDFDWRTHEKYWNTFPQFTINVTAPSDGQVFNLHFAGLFSSKSDAIPIILSHGWPSSWLDFIPIFELLAEKYTPETLPYHVITPSIPDYGLSTRSGLTETELDFAKAGEALNELMKALGFDAYIAQGGDVGSGITAAIATHDECKAVHFNNFLLTASERAVVADLPVTPEEEQSLALAASYLYSGTGYMLEQGTKPSTISLVLMSNPLAMLGWIGAMYAEGTNTPLNVILQQVSWYWYTKSFGRSMWAYRNGWEALLRDVKDRIPSPLAITNKPIGYSSFPAEVLTVAKSWLEHWFPENLVFFRAHDKAWKARWLKERDGRAITRPADDFDHQQETLFRNETLRRHDGLSKAKSSLLIQIRTGAIGLRDFLFTRGVPEVLTPACECGEGRETAEHLVVWCLAPPLTRRWERTGIRTRRDFYSVLHGINPTTARLARRVLDWLMDSGKLPMYNLARRLELEAAA</sequence>
<dbReference type="InterPro" id="IPR010497">
    <property type="entry name" value="Epoxide_hydro_N"/>
</dbReference>
<evidence type="ECO:0000313" key="4">
    <source>
        <dbReference type="EMBL" id="EAQ90459.1"/>
    </source>
</evidence>
<dbReference type="Gene3D" id="3.40.50.1820">
    <property type="entry name" value="alpha/beta hydrolase"/>
    <property type="match status" value="1"/>
</dbReference>
<accession>Q2HBL0</accession>
<dbReference type="HOGENOM" id="CLU_019414_0_0_1"/>
<feature type="domain" description="Epoxide hydrolase N-terminal" evidence="3">
    <location>
        <begin position="18"/>
        <end position="136"/>
    </location>
</feature>
<name>Q2HBL0_CHAGB</name>
<dbReference type="VEuPathDB" id="FungiDB:CHGG_02394"/>
<gene>
    <name evidence="4" type="ORF">CHGG_02394</name>
</gene>
<keyword evidence="5" id="KW-1185">Reference proteome</keyword>
<dbReference type="SUPFAM" id="SSF53474">
    <property type="entry name" value="alpha/beta-Hydrolases"/>
    <property type="match status" value="1"/>
</dbReference>
<comment type="similarity">
    <text evidence="1">Belongs to the peptidase S33 family.</text>
</comment>
<protein>
    <recommendedName>
        <fullName evidence="3">Epoxide hydrolase N-terminal domain-containing protein</fullName>
    </recommendedName>
</protein>
<dbReference type="Pfam" id="PF06441">
    <property type="entry name" value="EHN"/>
    <property type="match status" value="1"/>
</dbReference>
<dbReference type="InterPro" id="IPR029058">
    <property type="entry name" value="AB_hydrolase_fold"/>
</dbReference>
<dbReference type="STRING" id="306901.Q2HBL0"/>
<dbReference type="PANTHER" id="PTHR21661">
    <property type="entry name" value="EPOXIDE HYDROLASE 1-RELATED"/>
    <property type="match status" value="1"/>
</dbReference>
<dbReference type="GeneID" id="4389282"/>
<dbReference type="RefSeq" id="XP_001228910.1">
    <property type="nucleotide sequence ID" value="XM_001228909.1"/>
</dbReference>
<reference evidence="5" key="1">
    <citation type="journal article" date="2015" name="Genome Announc.">
        <title>Draft genome sequence of the cellulolytic fungus Chaetomium globosum.</title>
        <authorList>
            <person name="Cuomo C.A."/>
            <person name="Untereiner W.A."/>
            <person name="Ma L.-J."/>
            <person name="Grabherr M."/>
            <person name="Birren B.W."/>
        </authorList>
    </citation>
    <scope>NUCLEOTIDE SEQUENCE [LARGE SCALE GENOMIC DNA]</scope>
    <source>
        <strain evidence="5">ATCC 6205 / CBS 148.51 / DSM 1962 / NBRC 6347 / NRRL 1970</strain>
    </source>
</reference>
<keyword evidence="2" id="KW-0378">Hydrolase</keyword>
<organism evidence="4 5">
    <name type="scientific">Chaetomium globosum (strain ATCC 6205 / CBS 148.51 / DSM 1962 / NBRC 6347 / NRRL 1970)</name>
    <name type="common">Soil fungus</name>
    <dbReference type="NCBI Taxonomy" id="306901"/>
    <lineage>
        <taxon>Eukaryota</taxon>
        <taxon>Fungi</taxon>
        <taxon>Dikarya</taxon>
        <taxon>Ascomycota</taxon>
        <taxon>Pezizomycotina</taxon>
        <taxon>Sordariomycetes</taxon>
        <taxon>Sordariomycetidae</taxon>
        <taxon>Sordariales</taxon>
        <taxon>Chaetomiaceae</taxon>
        <taxon>Chaetomium</taxon>
    </lineage>
</organism>